<reference evidence="11" key="1">
    <citation type="submission" date="2016-10" db="EMBL/GenBank/DDBJ databases">
        <authorList>
            <person name="Varghese N."/>
            <person name="Submissions S."/>
        </authorList>
    </citation>
    <scope>NUCLEOTIDE SEQUENCE [LARGE SCALE GENOMIC DNA]</scope>
    <source>
        <strain evidence="11">CGMCC 1.10784</strain>
    </source>
</reference>
<dbReference type="Proteomes" id="UP000198855">
    <property type="component" value="Unassembled WGS sequence"/>
</dbReference>
<organism evidence="10 11">
    <name type="scientific">Paenibacillus catalpae</name>
    <dbReference type="NCBI Taxonomy" id="1045775"/>
    <lineage>
        <taxon>Bacteria</taxon>
        <taxon>Bacillati</taxon>
        <taxon>Bacillota</taxon>
        <taxon>Bacilli</taxon>
        <taxon>Bacillales</taxon>
        <taxon>Paenibacillaceae</taxon>
        <taxon>Paenibacillus</taxon>
    </lineage>
</organism>
<evidence type="ECO:0000313" key="11">
    <source>
        <dbReference type="Proteomes" id="UP000198855"/>
    </source>
</evidence>
<evidence type="ECO:0000256" key="1">
    <source>
        <dbReference type="ARBA" id="ARBA00008834"/>
    </source>
</evidence>
<dbReference type="GO" id="GO:0004650">
    <property type="term" value="F:polygalacturonase activity"/>
    <property type="evidence" value="ECO:0007669"/>
    <property type="project" value="InterPro"/>
</dbReference>
<evidence type="ECO:0000256" key="8">
    <source>
        <dbReference type="ARBA" id="ARBA00037278"/>
    </source>
</evidence>
<dbReference type="PANTHER" id="PTHR31736:SF9">
    <property type="entry name" value="ENDO-XYLOGALACTURONAN HYDROLASE A-RELATED"/>
    <property type="match status" value="1"/>
</dbReference>
<keyword evidence="5" id="KW-0119">Carbohydrate metabolism</keyword>
<evidence type="ECO:0000256" key="3">
    <source>
        <dbReference type="ARBA" id="ARBA00022801"/>
    </source>
</evidence>
<accession>A0A1I1T4A6</accession>
<dbReference type="InterPro" id="IPR012334">
    <property type="entry name" value="Pectin_lyas_fold"/>
</dbReference>
<evidence type="ECO:0000256" key="2">
    <source>
        <dbReference type="ARBA" id="ARBA00022737"/>
    </source>
</evidence>
<dbReference type="OrthoDB" id="9795222at2"/>
<dbReference type="SUPFAM" id="SSF51126">
    <property type="entry name" value="Pectin lyase-like"/>
    <property type="match status" value="1"/>
</dbReference>
<keyword evidence="3 9" id="KW-0378">Hydrolase</keyword>
<dbReference type="GO" id="GO:0000272">
    <property type="term" value="P:polysaccharide catabolic process"/>
    <property type="evidence" value="ECO:0007669"/>
    <property type="project" value="UniProtKB-KW"/>
</dbReference>
<dbReference type="InterPro" id="IPR006626">
    <property type="entry name" value="PbH1"/>
</dbReference>
<sequence length="478" mass="54344">MAKTAVNSLVVYPIPRALPKNNDFTVHLRTPGGEWVETEALLVKVDMHYVREASLVKFDFGGEVEVKIACNREPVKEAVIRPLSTGIKAERVDERTIKFRLSKPQKLSVEINGDRFHNLHLIAKELETNQPDPADPGVAVIEPRIHRIEDLQEKLLDNRYHTLYFKSGLHHIEQVIINVPSGNKIYVEGGAYVAGSFVCDKVENVQISGRGMIYLAEFGRFSAFRGVRLMYAHHIDISGISVIDPPHYSIYLGQSHQIRITDFESFSTRGWSDGIDMMSCCDVEIDNVFMRNSDDCIAIYGHRWGYYGDTRNITVKNSTLWADVAHPTMIGTHGDYHAEGTLIENITFENIDILEHHEPQDNYQGCLTINAGDKNTVRHVTYRNIRIEPFELGRIIDIRVIWNPDYNPVPGNRIEQITFDGIYYNGSDKTISRLNGFDAERCIDGVTIDNFYINDRKITDSASGNFELGEHVNRLTFT</sequence>
<dbReference type="SMART" id="SM00710">
    <property type="entry name" value="PbH1"/>
    <property type="match status" value="6"/>
</dbReference>
<gene>
    <name evidence="10" type="ORF">SAMN05216378_0348</name>
</gene>
<dbReference type="AlphaFoldDB" id="A0A1I1T4A6"/>
<comment type="similarity">
    <text evidence="1 9">Belongs to the glycosyl hydrolase 28 family.</text>
</comment>
<dbReference type="Gene3D" id="2.160.20.10">
    <property type="entry name" value="Single-stranded right-handed beta-helix, Pectin lyase-like"/>
    <property type="match status" value="1"/>
</dbReference>
<evidence type="ECO:0000256" key="6">
    <source>
        <dbReference type="ARBA" id="ARBA00023295"/>
    </source>
</evidence>
<keyword evidence="2" id="KW-0677">Repeat</keyword>
<dbReference type="RefSeq" id="WP_091180290.1">
    <property type="nucleotide sequence ID" value="NZ_FOMT01000001.1"/>
</dbReference>
<dbReference type="EMBL" id="FOMT01000001">
    <property type="protein sequence ID" value="SFD53382.1"/>
    <property type="molecule type" value="Genomic_DNA"/>
</dbReference>
<evidence type="ECO:0000256" key="5">
    <source>
        <dbReference type="ARBA" id="ARBA00023277"/>
    </source>
</evidence>
<keyword evidence="6 9" id="KW-0326">Glycosidase</keyword>
<keyword evidence="11" id="KW-1185">Reference proteome</keyword>
<keyword evidence="7" id="KW-0624">Polysaccharide degradation</keyword>
<comment type="function">
    <text evidence="8">Pectinolytic enzyme involved in the degradation of xylogalacturonan (xga), a galacturonan backbone heavily substituted with xylose, and which is one important component of the hairy regions of pectin. Activity requires a galacturonic acid backbone substituted with xylose.</text>
</comment>
<dbReference type="InterPro" id="IPR011050">
    <property type="entry name" value="Pectin_lyase_fold/virulence"/>
</dbReference>
<evidence type="ECO:0000256" key="9">
    <source>
        <dbReference type="RuleBase" id="RU361169"/>
    </source>
</evidence>
<evidence type="ECO:0000313" key="10">
    <source>
        <dbReference type="EMBL" id="SFD53382.1"/>
    </source>
</evidence>
<dbReference type="PANTHER" id="PTHR31736">
    <property type="match status" value="1"/>
</dbReference>
<proteinExistence type="inferred from homology"/>
<evidence type="ECO:0000256" key="7">
    <source>
        <dbReference type="ARBA" id="ARBA00023326"/>
    </source>
</evidence>
<keyword evidence="4" id="KW-0325">Glycoprotein</keyword>
<name>A0A1I1T4A6_9BACL</name>
<protein>
    <submittedName>
        <fullName evidence="10">Glycosyl hydrolases family 28</fullName>
    </submittedName>
</protein>
<dbReference type="InterPro" id="IPR000743">
    <property type="entry name" value="Glyco_hydro_28"/>
</dbReference>
<evidence type="ECO:0000256" key="4">
    <source>
        <dbReference type="ARBA" id="ARBA00023180"/>
    </source>
</evidence>
<dbReference type="STRING" id="1045775.SAMN05216378_0348"/>
<dbReference type="Pfam" id="PF00295">
    <property type="entry name" value="Glyco_hydro_28"/>
    <property type="match status" value="1"/>
</dbReference>